<dbReference type="EC" id="5.6.2.4" evidence="13"/>
<dbReference type="Pfam" id="PF13361">
    <property type="entry name" value="UvrD_C"/>
    <property type="match status" value="1"/>
</dbReference>
<evidence type="ECO:0000256" key="5">
    <source>
        <dbReference type="ARBA" id="ARBA00022801"/>
    </source>
</evidence>
<keyword evidence="5" id="KW-0378">Hydrolase</keyword>
<evidence type="ECO:0000256" key="8">
    <source>
        <dbReference type="ARBA" id="ARBA00022840"/>
    </source>
</evidence>
<dbReference type="InterPro" id="IPR011604">
    <property type="entry name" value="PDDEXK-like_dom_sf"/>
</dbReference>
<evidence type="ECO:0000259" key="15">
    <source>
        <dbReference type="PROSITE" id="PS51198"/>
    </source>
</evidence>
<evidence type="ECO:0000256" key="13">
    <source>
        <dbReference type="ARBA" id="ARBA00034808"/>
    </source>
</evidence>
<dbReference type="GO" id="GO:0033202">
    <property type="term" value="C:DNA helicase complex"/>
    <property type="evidence" value="ECO:0007669"/>
    <property type="project" value="TreeGrafter"/>
</dbReference>
<evidence type="ECO:0000256" key="14">
    <source>
        <dbReference type="ARBA" id="ARBA00048988"/>
    </source>
</evidence>
<keyword evidence="6" id="KW-0347">Helicase</keyword>
<evidence type="ECO:0000256" key="10">
    <source>
        <dbReference type="ARBA" id="ARBA00023204"/>
    </source>
</evidence>
<dbReference type="InterPro" id="IPR014017">
    <property type="entry name" value="DNA_helicase_UvrD-like_C"/>
</dbReference>
<keyword evidence="8" id="KW-0067">ATP-binding</keyword>
<sequence length="837" mass="92401">MLATARGRLELLALVRELRDQRRKLSVIEFGDQLHLAAQIARQFDDVGTQEREQFKVVLLDEYQDTSVAQKDLILSLFGQGHSVTAVGDPMQSIYGWRGASANNIKQFPAEFAKADGSAATELNLTINNRSGQLILDAANVVSEDLRAGAKPLVAAPHTEPNPKVQVAVFETAEQEIAWGADYIADHVERGTQCSDIAVLARSGGQVGFWYRELIKREIPVEVVGIGGLLEIPEVQDVVATLKLLNDACENPSLIRLLTGPRWRIGSPDLLALRARAESLLLGAETPKVGDRLTQALNKAVEGSDSVETLSLLEAVLSPGTQGFSPEAIERFEAFAQEFESLQTMVGQPPVELVSQIIRVSGLGVEVGVRSALGAGSDALDSFVSIADEFSALDGQVSLRAFMAYLSAAEDDANALDGAMPSASNSVKLMTIHKSKGLEFKVVVIPNVTHRYFPYTFKRRERWTVNAQALPFGLRGDKDDFPELSMLDDKKAHGEFKDAIDQLHHEEEYRLGYVAITRAESELVMTAHWWGLTQKTPYGPSEFLTKLKEVPGINAEIWCDEPKAESGKPTNPLLEREHHFLWPAPLDETEFQNRKVAAKAVLDAMTTPVQESVFASSQAQEWRRDAAALIEDAKSQYEPVREVEIPQAITASALIAISKDSSRFAADLVRPMPRKPVKAANRGTDFHTWVEARFGQRSLLDRDDLLGAADDDFVVADQQLRALQEAFSNGRFADRPPALVEAPIQIIISEQVVRGRIDAVYENPDGTWELIDWKTGAKKADPIQLAVYRLAWSKMRGIPLEKITAAFYYVTEDELQYPDVSELTEEALARILALEDD</sequence>
<feature type="domain" description="UvrD-like helicase C-terminal" evidence="16">
    <location>
        <begin position="133"/>
        <end position="437"/>
    </location>
</feature>
<protein>
    <recommendedName>
        <fullName evidence="13">DNA 3'-5' helicase</fullName>
        <ecNumber evidence="13">5.6.2.4</ecNumber>
    </recommendedName>
</protein>
<evidence type="ECO:0000256" key="1">
    <source>
        <dbReference type="ARBA" id="ARBA00009922"/>
    </source>
</evidence>
<keyword evidence="3" id="KW-0547">Nucleotide-binding</keyword>
<dbReference type="Gene3D" id="3.90.320.10">
    <property type="match status" value="1"/>
</dbReference>
<evidence type="ECO:0000256" key="11">
    <source>
        <dbReference type="ARBA" id="ARBA00023235"/>
    </source>
</evidence>
<dbReference type="GO" id="GO:0000725">
    <property type="term" value="P:recombinational repair"/>
    <property type="evidence" value="ECO:0007669"/>
    <property type="project" value="TreeGrafter"/>
</dbReference>
<accession>A0A6J7DHV6</accession>
<dbReference type="SUPFAM" id="SSF52540">
    <property type="entry name" value="P-loop containing nucleoside triphosphate hydrolases"/>
    <property type="match status" value="1"/>
</dbReference>
<dbReference type="GO" id="GO:0005524">
    <property type="term" value="F:ATP binding"/>
    <property type="evidence" value="ECO:0007669"/>
    <property type="project" value="UniProtKB-KW"/>
</dbReference>
<organism evidence="17">
    <name type="scientific">freshwater metagenome</name>
    <dbReference type="NCBI Taxonomy" id="449393"/>
    <lineage>
        <taxon>unclassified sequences</taxon>
        <taxon>metagenomes</taxon>
        <taxon>ecological metagenomes</taxon>
    </lineage>
</organism>
<dbReference type="InterPro" id="IPR027417">
    <property type="entry name" value="P-loop_NTPase"/>
</dbReference>
<dbReference type="PANTHER" id="PTHR11070:SF55">
    <property type="entry name" value="DNA 3'-5' HELICASE"/>
    <property type="match status" value="1"/>
</dbReference>
<name>A0A6J7DHV6_9ZZZZ</name>
<dbReference type="EMBL" id="CAFBLM010000028">
    <property type="protein sequence ID" value="CAB4870001.1"/>
    <property type="molecule type" value="Genomic_DNA"/>
</dbReference>
<dbReference type="InterPro" id="IPR014016">
    <property type="entry name" value="UvrD-like_ATP-bd"/>
</dbReference>
<dbReference type="AlphaFoldDB" id="A0A6J7DHV6"/>
<evidence type="ECO:0000256" key="6">
    <source>
        <dbReference type="ARBA" id="ARBA00022806"/>
    </source>
</evidence>
<feature type="domain" description="UvrD-like helicase ATP-binding" evidence="15">
    <location>
        <begin position="1"/>
        <end position="132"/>
    </location>
</feature>
<dbReference type="Gene3D" id="1.10.486.10">
    <property type="entry name" value="PCRA, domain 4"/>
    <property type="match status" value="1"/>
</dbReference>
<evidence type="ECO:0000256" key="4">
    <source>
        <dbReference type="ARBA" id="ARBA00022763"/>
    </source>
</evidence>
<evidence type="ECO:0000313" key="17">
    <source>
        <dbReference type="EMBL" id="CAB4870001.1"/>
    </source>
</evidence>
<dbReference type="InterPro" id="IPR013986">
    <property type="entry name" value="DExx_box_DNA_helicase_dom_sf"/>
</dbReference>
<dbReference type="InterPro" id="IPR038726">
    <property type="entry name" value="PDDEXK_AddAB-type"/>
</dbReference>
<gene>
    <name evidence="17" type="ORF">UFOPK3401_00748</name>
</gene>
<comment type="similarity">
    <text evidence="1">Belongs to the helicase family. UvrD subfamily.</text>
</comment>
<dbReference type="Gene3D" id="1.10.10.160">
    <property type="match status" value="1"/>
</dbReference>
<evidence type="ECO:0000256" key="9">
    <source>
        <dbReference type="ARBA" id="ARBA00023125"/>
    </source>
</evidence>
<dbReference type="SUPFAM" id="SSF52980">
    <property type="entry name" value="Restriction endonuclease-like"/>
    <property type="match status" value="1"/>
</dbReference>
<comment type="catalytic activity">
    <reaction evidence="14">
        <text>ATP + H2O = ADP + phosphate + H(+)</text>
        <dbReference type="Rhea" id="RHEA:13065"/>
        <dbReference type="ChEBI" id="CHEBI:15377"/>
        <dbReference type="ChEBI" id="CHEBI:15378"/>
        <dbReference type="ChEBI" id="CHEBI:30616"/>
        <dbReference type="ChEBI" id="CHEBI:43474"/>
        <dbReference type="ChEBI" id="CHEBI:456216"/>
        <dbReference type="EC" id="5.6.2.4"/>
    </reaction>
</comment>
<dbReference type="GO" id="GO:0043138">
    <property type="term" value="F:3'-5' DNA helicase activity"/>
    <property type="evidence" value="ECO:0007669"/>
    <property type="project" value="UniProtKB-EC"/>
</dbReference>
<evidence type="ECO:0000256" key="7">
    <source>
        <dbReference type="ARBA" id="ARBA00022839"/>
    </source>
</evidence>
<dbReference type="Pfam" id="PF00580">
    <property type="entry name" value="UvrD-helicase"/>
    <property type="match status" value="1"/>
</dbReference>
<keyword evidence="7" id="KW-0269">Exonuclease</keyword>
<keyword evidence="2" id="KW-0540">Nuclease</keyword>
<dbReference type="InterPro" id="IPR011335">
    <property type="entry name" value="Restrct_endonuc-II-like"/>
</dbReference>
<dbReference type="PROSITE" id="PS51198">
    <property type="entry name" value="UVRD_HELICASE_ATP_BIND"/>
    <property type="match status" value="1"/>
</dbReference>
<comment type="catalytic activity">
    <reaction evidence="12">
        <text>Couples ATP hydrolysis with the unwinding of duplex DNA by translocating in the 3'-5' direction.</text>
        <dbReference type="EC" id="5.6.2.4"/>
    </reaction>
</comment>
<reference evidence="17" key="1">
    <citation type="submission" date="2020-05" db="EMBL/GenBank/DDBJ databases">
        <authorList>
            <person name="Chiriac C."/>
            <person name="Salcher M."/>
            <person name="Ghai R."/>
            <person name="Kavagutti S V."/>
        </authorList>
    </citation>
    <scope>NUCLEOTIDE SEQUENCE</scope>
</reference>
<dbReference type="PROSITE" id="PS51217">
    <property type="entry name" value="UVRD_HELICASE_CTER"/>
    <property type="match status" value="1"/>
</dbReference>
<keyword evidence="9" id="KW-0238">DNA-binding</keyword>
<dbReference type="PANTHER" id="PTHR11070">
    <property type="entry name" value="UVRD / RECB / PCRA DNA HELICASE FAMILY MEMBER"/>
    <property type="match status" value="1"/>
</dbReference>
<keyword evidence="11" id="KW-0413">Isomerase</keyword>
<evidence type="ECO:0000256" key="2">
    <source>
        <dbReference type="ARBA" id="ARBA00022722"/>
    </source>
</evidence>
<dbReference type="Gene3D" id="3.40.50.300">
    <property type="entry name" value="P-loop containing nucleotide triphosphate hydrolases"/>
    <property type="match status" value="3"/>
</dbReference>
<dbReference type="GO" id="GO:0004527">
    <property type="term" value="F:exonuclease activity"/>
    <property type="evidence" value="ECO:0007669"/>
    <property type="project" value="UniProtKB-KW"/>
</dbReference>
<evidence type="ECO:0000256" key="3">
    <source>
        <dbReference type="ARBA" id="ARBA00022741"/>
    </source>
</evidence>
<dbReference type="InterPro" id="IPR000212">
    <property type="entry name" value="DNA_helicase_UvrD/REP"/>
</dbReference>
<dbReference type="GO" id="GO:0005829">
    <property type="term" value="C:cytosol"/>
    <property type="evidence" value="ECO:0007669"/>
    <property type="project" value="TreeGrafter"/>
</dbReference>
<dbReference type="GO" id="GO:0003677">
    <property type="term" value="F:DNA binding"/>
    <property type="evidence" value="ECO:0007669"/>
    <property type="project" value="UniProtKB-KW"/>
</dbReference>
<proteinExistence type="inferred from homology"/>
<evidence type="ECO:0000256" key="12">
    <source>
        <dbReference type="ARBA" id="ARBA00034617"/>
    </source>
</evidence>
<keyword evidence="10" id="KW-0234">DNA repair</keyword>
<keyword evidence="4" id="KW-0227">DNA damage</keyword>
<evidence type="ECO:0000259" key="16">
    <source>
        <dbReference type="PROSITE" id="PS51217"/>
    </source>
</evidence>
<dbReference type="Pfam" id="PF12705">
    <property type="entry name" value="PDDEXK_1"/>
    <property type="match status" value="1"/>
</dbReference>